<gene>
    <name evidence="2" type="ORF">LTR77_004239</name>
</gene>
<evidence type="ECO:0000313" key="2">
    <source>
        <dbReference type="EMBL" id="KAK5171095.1"/>
    </source>
</evidence>
<proteinExistence type="predicted"/>
<evidence type="ECO:0000256" key="1">
    <source>
        <dbReference type="SAM" id="MobiDB-lite"/>
    </source>
</evidence>
<protein>
    <submittedName>
        <fullName evidence="2">Uncharacterized protein</fullName>
    </submittedName>
</protein>
<dbReference type="EMBL" id="JAVRRT010000006">
    <property type="protein sequence ID" value="KAK5171095.1"/>
    <property type="molecule type" value="Genomic_DNA"/>
</dbReference>
<dbReference type="RefSeq" id="XP_064660123.1">
    <property type="nucleotide sequence ID" value="XM_064801493.1"/>
</dbReference>
<dbReference type="AlphaFoldDB" id="A0AAV9PGH1"/>
<dbReference type="GeneID" id="89925585"/>
<name>A0AAV9PGH1_9PEZI</name>
<feature type="region of interest" description="Disordered" evidence="1">
    <location>
        <begin position="30"/>
        <end position="49"/>
    </location>
</feature>
<accession>A0AAV9PGH1</accession>
<comment type="caution">
    <text evidence="2">The sequence shown here is derived from an EMBL/GenBank/DDBJ whole genome shotgun (WGS) entry which is preliminary data.</text>
</comment>
<sequence length="260" mass="29803">MDNSLLGTLPAELRLEIYRLVMLIGTTFSKTKSSKPNPSKPSGPKPPTVEITETGYARLEINSLGVSAPPLLLTCKDIRSEALPVFYQEICFVITLDGFNPETMLKWYDHCLKPPAEVLPKVWHDFMIARPVDRNWDNLMRWAQLYHSNVLIQPAFTAADAERQAATPGWLAAWQKKYTEMQIIAEMFRKVAVLRAEPRELVRQHLNHDRVELARRGHEDWDPGMKHCLAYRVRLGRRGGLGWGPTFIEDRDGRGGRLRF</sequence>
<dbReference type="Proteomes" id="UP001337655">
    <property type="component" value="Unassembled WGS sequence"/>
</dbReference>
<evidence type="ECO:0000313" key="3">
    <source>
        <dbReference type="Proteomes" id="UP001337655"/>
    </source>
</evidence>
<keyword evidence="3" id="KW-1185">Reference proteome</keyword>
<feature type="compositionally biased region" description="Pro residues" evidence="1">
    <location>
        <begin position="38"/>
        <end position="47"/>
    </location>
</feature>
<reference evidence="2 3" key="1">
    <citation type="submission" date="2023-08" db="EMBL/GenBank/DDBJ databases">
        <title>Black Yeasts Isolated from many extreme environments.</title>
        <authorList>
            <person name="Coleine C."/>
            <person name="Stajich J.E."/>
            <person name="Selbmann L."/>
        </authorList>
    </citation>
    <scope>NUCLEOTIDE SEQUENCE [LARGE SCALE GENOMIC DNA]</scope>
    <source>
        <strain evidence="2 3">CCFEE 5935</strain>
    </source>
</reference>
<organism evidence="2 3">
    <name type="scientific">Saxophila tyrrhenica</name>
    <dbReference type="NCBI Taxonomy" id="1690608"/>
    <lineage>
        <taxon>Eukaryota</taxon>
        <taxon>Fungi</taxon>
        <taxon>Dikarya</taxon>
        <taxon>Ascomycota</taxon>
        <taxon>Pezizomycotina</taxon>
        <taxon>Dothideomycetes</taxon>
        <taxon>Dothideomycetidae</taxon>
        <taxon>Mycosphaerellales</taxon>
        <taxon>Extremaceae</taxon>
        <taxon>Saxophila</taxon>
    </lineage>
</organism>